<keyword evidence="4" id="KW-1185">Reference proteome</keyword>
<organism evidence="3 4">
    <name type="scientific">Ferrimonas marina</name>
    <dbReference type="NCBI Taxonomy" id="299255"/>
    <lineage>
        <taxon>Bacteria</taxon>
        <taxon>Pseudomonadati</taxon>
        <taxon>Pseudomonadota</taxon>
        <taxon>Gammaproteobacteria</taxon>
        <taxon>Alteromonadales</taxon>
        <taxon>Ferrimonadaceae</taxon>
        <taxon>Ferrimonas</taxon>
    </lineage>
</organism>
<feature type="compositionally biased region" description="Basic residues" evidence="1">
    <location>
        <begin position="1001"/>
        <end position="1010"/>
    </location>
</feature>
<dbReference type="PANTHER" id="PTHR43135:SF3">
    <property type="entry name" value="ALPHA-D-RIBOSE 1-METHYLPHOSPHONATE 5-TRIPHOSPHATE DIPHOSPHATASE"/>
    <property type="match status" value="1"/>
</dbReference>
<dbReference type="Gene3D" id="2.30.40.10">
    <property type="entry name" value="Urease, subunit C, domain 1"/>
    <property type="match status" value="1"/>
</dbReference>
<feature type="domain" description="Amidohydrolase-related" evidence="2">
    <location>
        <begin position="857"/>
        <end position="946"/>
    </location>
</feature>
<proteinExistence type="predicted"/>
<name>A0A1M5VNE8_9GAMM</name>
<gene>
    <name evidence="3" type="ORF">SAMN02745129_2877</name>
</gene>
<dbReference type="EMBL" id="FQXG01000004">
    <property type="protein sequence ID" value="SHH76769.1"/>
    <property type="molecule type" value="Genomic_DNA"/>
</dbReference>
<evidence type="ECO:0000313" key="4">
    <source>
        <dbReference type="Proteomes" id="UP000184268"/>
    </source>
</evidence>
<dbReference type="InterPro" id="IPR006680">
    <property type="entry name" value="Amidohydro-rel"/>
</dbReference>
<dbReference type="InterPro" id="IPR032466">
    <property type="entry name" value="Metal_Hydrolase"/>
</dbReference>
<evidence type="ECO:0000313" key="3">
    <source>
        <dbReference type="EMBL" id="SHH76769.1"/>
    </source>
</evidence>
<dbReference type="Proteomes" id="UP000184268">
    <property type="component" value="Unassembled WGS sequence"/>
</dbReference>
<dbReference type="Pfam" id="PF01979">
    <property type="entry name" value="Amidohydro_1"/>
    <property type="match status" value="2"/>
</dbReference>
<dbReference type="AlphaFoldDB" id="A0A1M5VNE8"/>
<dbReference type="SUPFAM" id="SSF51556">
    <property type="entry name" value="Metallo-dependent hydrolases"/>
    <property type="match status" value="2"/>
</dbReference>
<dbReference type="STRING" id="299255.SAMN02745129_2877"/>
<dbReference type="SUPFAM" id="SSF51338">
    <property type="entry name" value="Composite domain of metallo-dependent hydrolases"/>
    <property type="match status" value="2"/>
</dbReference>
<reference evidence="3 4" key="1">
    <citation type="submission" date="2016-11" db="EMBL/GenBank/DDBJ databases">
        <authorList>
            <person name="Jaros S."/>
            <person name="Januszkiewicz K."/>
            <person name="Wedrychowicz H."/>
        </authorList>
    </citation>
    <scope>NUCLEOTIDE SEQUENCE [LARGE SCALE GENOMIC DNA]</scope>
    <source>
        <strain evidence="3 4">DSM 16917</strain>
    </source>
</reference>
<dbReference type="CDD" id="cd01309">
    <property type="entry name" value="Met_dep_hydrolase_C"/>
    <property type="match status" value="1"/>
</dbReference>
<sequence>MDVVRRCGKLSFFFGIFTASLSANPLQYELGISEHTPNHTALSQVTVVTAPGEIINNATVVLKDGKILSVSPSHSVPEGAFEIALPGHYVYAGFIDPFTQYGLSQPQWQEYNEFPLYQVAPKGAEHPNPAVKSHWQWASQFQPDPDQAKQWQQNGFTHVHSAWQDGIFRGQGFVASLAPGDSSERTLNASTGHWLSFDKGSSELEYPSSLMGSMALIRQTLDDALWYRQQQGKAGLAPQASLSALAGFNKTPLWFAGGYPDDVLRIHTLLTEFDAQPVVLGSGLEFERLSALSKYRARLILPLKFAAKPKLDNALDGADVRLMALRHWERSPGNAAAVAQAGLPFALTQHGIEADQFWPRLRQAMSHGLSNEDALAALTTTPAQWLGLAGQLGKVAPGYQADLVISQGDLFAEGRLHGLVLNGHYQPLEPNADLAGSYQLDLEQHQLILSVTRDQQWQGTLEQGEAAIELHRIRVDGNTLHFQAELSELGLPGIAQFTLQRQQQRLWGSVHLPSGEQLTLQARATATLPPEAEAPAGPEPEYVSQLTWPNGAFGVPSAQGPDRWHIKGATVWTSTEAGVLEQQDLLVSAGKIEAMGENLITPKGYRVVDGRGRHLTAGIVDEHAHIALQGGINEASDNNTAEVRIGDVLDPSDIHIYRALAGGVTTAQILHGSANPIGGQSAIIKLRWGEQAPDLVFEQAPPAIKLALGENVKQANWGDSYTSRYPQTRMGVEAMLRDAFTAARDYQRQQQAYQGLRRTQQSQQLAPRPNHRLQPLVEILERQRHIHVHSYVQSEVLALIHLAKELDFPVQTFTHILEGYKVAQEMAEFGTSASTFADWWAYKFEVYDAIPQNACLLTEAGVLTSINSDSNDLIRKLNQEAAKSMMYCGMSPEQAWNMVTINPARQLKVDPWVGSIEVGKHADLVLWSAPPLSVYARVEQTWVDGQSRFSRSQDRELRQQQAKERWQLVQKVLRDDGPDHWGEVLTPPPSPTWHCETLGQHGHHHHGHHH</sequence>
<protein>
    <submittedName>
        <fullName evidence="3">Imidazolonepropionase</fullName>
    </submittedName>
</protein>
<evidence type="ECO:0000259" key="2">
    <source>
        <dbReference type="Pfam" id="PF01979"/>
    </source>
</evidence>
<dbReference type="Gene3D" id="3.20.20.140">
    <property type="entry name" value="Metal-dependent hydrolases"/>
    <property type="match status" value="2"/>
</dbReference>
<dbReference type="InterPro" id="IPR051781">
    <property type="entry name" value="Metallo-dep_Hydrolase"/>
</dbReference>
<evidence type="ECO:0000256" key="1">
    <source>
        <dbReference type="SAM" id="MobiDB-lite"/>
    </source>
</evidence>
<accession>A0A1M5VNE8</accession>
<dbReference type="GO" id="GO:0016810">
    <property type="term" value="F:hydrolase activity, acting on carbon-nitrogen (but not peptide) bonds"/>
    <property type="evidence" value="ECO:0007669"/>
    <property type="project" value="InterPro"/>
</dbReference>
<dbReference type="InterPro" id="IPR011059">
    <property type="entry name" value="Metal-dep_hydrolase_composite"/>
</dbReference>
<feature type="region of interest" description="Disordered" evidence="1">
    <location>
        <begin position="991"/>
        <end position="1010"/>
    </location>
</feature>
<feature type="domain" description="Amidohydrolase-related" evidence="2">
    <location>
        <begin position="356"/>
        <end position="407"/>
    </location>
</feature>
<dbReference type="PANTHER" id="PTHR43135">
    <property type="entry name" value="ALPHA-D-RIBOSE 1-METHYLPHOSPHONATE 5-TRIPHOSPHATE DIPHOSPHATASE"/>
    <property type="match status" value="1"/>
</dbReference>